<dbReference type="PATRIC" id="fig|230089.6.peg.4402"/>
<organism evidence="1 2">
    <name type="scientific">Photorhabdus thracensis</name>
    <dbReference type="NCBI Taxonomy" id="230089"/>
    <lineage>
        <taxon>Bacteria</taxon>
        <taxon>Pseudomonadati</taxon>
        <taxon>Pseudomonadota</taxon>
        <taxon>Gammaproteobacteria</taxon>
        <taxon>Enterobacterales</taxon>
        <taxon>Morganellaceae</taxon>
        <taxon>Photorhabdus</taxon>
    </lineage>
</organism>
<dbReference type="EMBL" id="CP011104">
    <property type="protein sequence ID" value="AKH65219.1"/>
    <property type="molecule type" value="Genomic_DNA"/>
</dbReference>
<keyword evidence="2" id="KW-1185">Reference proteome</keyword>
<name>A0A0F7LPQ1_9GAMM</name>
<dbReference type="Proteomes" id="UP000034866">
    <property type="component" value="Chromosome"/>
</dbReference>
<sequence>MPSSWSNISSLTKLNIFVDSGSKNSSLYANGRHQISVDVIIEPRNKNNKIIQISSAEIFNNINLVDYKNSLIPSSFKKSLNHGEFVYPIINENSSGKYNICSFYLSVDKPLVSPFKVYVRCMVKGKEYTTAKENNNGNSTVDWISLSILPSRIFADSNLDIVKKQEKSVAGYNDQLTKYYVRFKENSEILNHSASIKESFIFHYKQTGNYKGNSTSTDSSVKIDSLKKYTASFSFDNGWKVDVTSKNHEEIGVCLWAYCMWYGALWSYSERSEPLQFYLYDQYGNSANVSVVADGDENLSFSVNLIE</sequence>
<dbReference type="AlphaFoldDB" id="A0A0F7LPQ1"/>
<reference evidence="2" key="2">
    <citation type="submission" date="2015-03" db="EMBL/GenBank/DDBJ databases">
        <title>Genome sequence of Azospirillum thiophilum strain DSM 21654T.</title>
        <authorList>
            <person name="Kwak Y."/>
            <person name="Shin J.-H."/>
        </authorList>
    </citation>
    <scope>NUCLEOTIDE SEQUENCE [LARGE SCALE GENOMIC DNA]</scope>
    <source>
        <strain evidence="2">DSM 15199</strain>
    </source>
</reference>
<proteinExistence type="predicted"/>
<dbReference type="STRING" id="230089.VY86_19550"/>
<dbReference type="OrthoDB" id="6462173at2"/>
<dbReference type="RefSeq" id="WP_046976204.1">
    <property type="nucleotide sequence ID" value="NZ_CP011104.1"/>
</dbReference>
<evidence type="ECO:0000313" key="2">
    <source>
        <dbReference type="Proteomes" id="UP000034866"/>
    </source>
</evidence>
<protein>
    <recommendedName>
        <fullName evidence="3">Transferase</fullName>
    </recommendedName>
</protein>
<gene>
    <name evidence="1" type="ORF">VY86_19550</name>
</gene>
<evidence type="ECO:0008006" key="3">
    <source>
        <dbReference type="Google" id="ProtNLM"/>
    </source>
</evidence>
<accession>A0A0F7LPQ1</accession>
<reference evidence="1 2" key="1">
    <citation type="journal article" date="2015" name="J. Biotechnol.">
        <title>Complete genome sequence of Photorhabdus temperata subsp. thracensis 39-8(T), an entomopathogenic bacterium for the improved commercial bioinsecticide.</title>
        <authorList>
            <person name="Kwak Y."/>
            <person name="Shin J.H."/>
        </authorList>
    </citation>
    <scope>NUCLEOTIDE SEQUENCE [LARGE SCALE GENOMIC DNA]</scope>
    <source>
        <strain evidence="1 2">DSM 15199</strain>
    </source>
</reference>
<evidence type="ECO:0000313" key="1">
    <source>
        <dbReference type="EMBL" id="AKH65219.1"/>
    </source>
</evidence>
<dbReference type="KEGG" id="ptt:VY86_19550"/>